<dbReference type="AlphaFoldDB" id="A0A8J5GEC7"/>
<keyword evidence="5" id="KW-0067">ATP-binding</keyword>
<feature type="domain" description="AAA+ ATPase" evidence="6">
    <location>
        <begin position="341"/>
        <end position="481"/>
    </location>
</feature>
<keyword evidence="8" id="KW-1185">Reference proteome</keyword>
<protein>
    <recommendedName>
        <fullName evidence="6">AAA+ ATPase domain-containing protein</fullName>
    </recommendedName>
</protein>
<dbReference type="Gene3D" id="6.10.280.40">
    <property type="match status" value="1"/>
</dbReference>
<evidence type="ECO:0000313" key="7">
    <source>
        <dbReference type="EMBL" id="KAG6502919.1"/>
    </source>
</evidence>
<gene>
    <name evidence="7" type="ORF">ZIOFF_035208</name>
</gene>
<dbReference type="GO" id="GO:0005524">
    <property type="term" value="F:ATP binding"/>
    <property type="evidence" value="ECO:0007669"/>
    <property type="project" value="UniProtKB-KW"/>
</dbReference>
<dbReference type="Pfam" id="PF14363">
    <property type="entry name" value="AAA_assoc"/>
    <property type="match status" value="1"/>
</dbReference>
<dbReference type="Pfam" id="PF00004">
    <property type="entry name" value="AAA"/>
    <property type="match status" value="1"/>
</dbReference>
<evidence type="ECO:0000256" key="5">
    <source>
        <dbReference type="RuleBase" id="RU003651"/>
    </source>
</evidence>
<dbReference type="PROSITE" id="PS00674">
    <property type="entry name" value="AAA"/>
    <property type="match status" value="1"/>
</dbReference>
<name>A0A8J5GEC7_ZINOF</name>
<dbReference type="InterPro" id="IPR050747">
    <property type="entry name" value="Mitochondrial_chaperone_BCS1"/>
</dbReference>
<dbReference type="SUPFAM" id="SSF52540">
    <property type="entry name" value="P-loop containing nucleoside triphosphate hydrolases"/>
    <property type="match status" value="1"/>
</dbReference>
<accession>A0A8J5GEC7</accession>
<evidence type="ECO:0000256" key="2">
    <source>
        <dbReference type="ARBA" id="ARBA00007448"/>
    </source>
</evidence>
<proteinExistence type="inferred from homology"/>
<dbReference type="InterPro" id="IPR027417">
    <property type="entry name" value="P-loop_NTPase"/>
</dbReference>
<dbReference type="InterPro" id="IPR003960">
    <property type="entry name" value="ATPase_AAA_CS"/>
</dbReference>
<comment type="catalytic activity">
    <reaction evidence="4">
        <text>ATP + H2O = ADP + phosphate + H(+)</text>
        <dbReference type="Rhea" id="RHEA:13065"/>
        <dbReference type="ChEBI" id="CHEBI:15377"/>
        <dbReference type="ChEBI" id="CHEBI:15378"/>
        <dbReference type="ChEBI" id="CHEBI:30616"/>
        <dbReference type="ChEBI" id="CHEBI:43474"/>
        <dbReference type="ChEBI" id="CHEBI:456216"/>
    </reaction>
</comment>
<dbReference type="SMART" id="SM00382">
    <property type="entry name" value="AAA"/>
    <property type="match status" value="1"/>
</dbReference>
<evidence type="ECO:0000256" key="1">
    <source>
        <dbReference type="ARBA" id="ARBA00001946"/>
    </source>
</evidence>
<dbReference type="GO" id="GO:0006950">
    <property type="term" value="P:response to stress"/>
    <property type="evidence" value="ECO:0007669"/>
    <property type="project" value="UniProtKB-ARBA"/>
</dbReference>
<comment type="cofactor">
    <cofactor evidence="1">
        <name>Mg(2+)</name>
        <dbReference type="ChEBI" id="CHEBI:18420"/>
    </cofactor>
</comment>
<reference evidence="7 8" key="1">
    <citation type="submission" date="2020-08" db="EMBL/GenBank/DDBJ databases">
        <title>Plant Genome Project.</title>
        <authorList>
            <person name="Zhang R.-G."/>
        </authorList>
    </citation>
    <scope>NUCLEOTIDE SEQUENCE [LARGE SCALE GENOMIC DNA]</scope>
    <source>
        <tissue evidence="7">Rhizome</tissue>
    </source>
</reference>
<dbReference type="InterPro" id="IPR003593">
    <property type="entry name" value="AAA+_ATPase"/>
</dbReference>
<dbReference type="Pfam" id="PF25568">
    <property type="entry name" value="AAA_lid_At3g28540"/>
    <property type="match status" value="1"/>
</dbReference>
<evidence type="ECO:0000259" key="6">
    <source>
        <dbReference type="SMART" id="SM00382"/>
    </source>
</evidence>
<dbReference type="PANTHER" id="PTHR23070">
    <property type="entry name" value="BCS1 AAA-TYPE ATPASE"/>
    <property type="match status" value="1"/>
</dbReference>
<keyword evidence="3" id="KW-0460">Magnesium</keyword>
<comment type="similarity">
    <text evidence="2">Belongs to the AAA ATPase family. BCS1 subfamily.</text>
</comment>
<dbReference type="InterPro" id="IPR003959">
    <property type="entry name" value="ATPase_AAA_core"/>
</dbReference>
<dbReference type="EMBL" id="JACMSC010000010">
    <property type="protein sequence ID" value="KAG6502919.1"/>
    <property type="molecule type" value="Genomic_DNA"/>
</dbReference>
<dbReference type="Gene3D" id="3.40.50.300">
    <property type="entry name" value="P-loop containing nucleotide triphosphate hydrolases"/>
    <property type="match status" value="1"/>
</dbReference>
<dbReference type="Proteomes" id="UP000734854">
    <property type="component" value="Unassembled WGS sequence"/>
</dbReference>
<organism evidence="7 8">
    <name type="scientific">Zingiber officinale</name>
    <name type="common">Ginger</name>
    <name type="synonym">Amomum zingiber</name>
    <dbReference type="NCBI Taxonomy" id="94328"/>
    <lineage>
        <taxon>Eukaryota</taxon>
        <taxon>Viridiplantae</taxon>
        <taxon>Streptophyta</taxon>
        <taxon>Embryophyta</taxon>
        <taxon>Tracheophyta</taxon>
        <taxon>Spermatophyta</taxon>
        <taxon>Magnoliopsida</taxon>
        <taxon>Liliopsida</taxon>
        <taxon>Zingiberales</taxon>
        <taxon>Zingiberaceae</taxon>
        <taxon>Zingiber</taxon>
    </lineage>
</organism>
<sequence length="557" mass="62053">MSLDADLQPCLGRVCPALATVASSSPSLVATARQPCLGCCCPSLSKATSSSTALATVASGILALVVLAPYIDHSSLDNPISNHILAALCGGGGANMATTKTVFSTAVSIAASAVLVRTIANDLIPDELRDYLSTSFAALFARFSSVITIVVDEFDGFVSNKMFKAAEIYVGGLSQVASSTRRLRVGWPEDEDSDALRVTMESGEEVVDVHEGVRYTWRLVLLQQNAALSSRRRQGFYGYEGEAAPLRQERSFEVSCHKRHKEACLRSYFPHVLERSKAMREEERTRKLYTNEYLTWRETTLRHPGTFATLAMEEEMKRAVVEDLDRFVRRKEYYRKIGRAWKRGYLLYGPPGTGKSSLIAAMANFLHFDVYDLGLSEVNSNSELRTLMMSTTNRSILVVEDIDCSMEMQQNREDRATTTPAAEEDRERVTLSGLLNFVDGLWSSAADERIIVFTTNYKDRLDPALLRPGRMDMHIHMGYCTPCGFRILASNYQSVDDHPLFPEIEALIREVEISPAEVAGELMRSEEADVAFQGLIKLLRTKKRKEKADNATKEEEK</sequence>
<evidence type="ECO:0000256" key="3">
    <source>
        <dbReference type="ARBA" id="ARBA00022842"/>
    </source>
</evidence>
<dbReference type="InterPro" id="IPR058017">
    <property type="entry name" value="At3g28540-like_C"/>
</dbReference>
<keyword evidence="5" id="KW-0547">Nucleotide-binding</keyword>
<evidence type="ECO:0000256" key="4">
    <source>
        <dbReference type="ARBA" id="ARBA00049360"/>
    </source>
</evidence>
<dbReference type="CDD" id="cd19510">
    <property type="entry name" value="RecA-like_BCS1"/>
    <property type="match status" value="1"/>
</dbReference>
<evidence type="ECO:0000313" key="8">
    <source>
        <dbReference type="Proteomes" id="UP000734854"/>
    </source>
</evidence>
<dbReference type="GO" id="GO:0016887">
    <property type="term" value="F:ATP hydrolysis activity"/>
    <property type="evidence" value="ECO:0007669"/>
    <property type="project" value="InterPro"/>
</dbReference>
<dbReference type="InterPro" id="IPR025753">
    <property type="entry name" value="AAA_N_dom"/>
</dbReference>
<comment type="caution">
    <text evidence="7">The sequence shown here is derived from an EMBL/GenBank/DDBJ whole genome shotgun (WGS) entry which is preliminary data.</text>
</comment>